<proteinExistence type="inferred from homology"/>
<dbReference type="GO" id="GO:0070897">
    <property type="term" value="P:transcription preinitiation complex assembly"/>
    <property type="evidence" value="ECO:0007669"/>
    <property type="project" value="InterPro"/>
</dbReference>
<dbReference type="AlphaFoldDB" id="A0AAU9IZE2"/>
<evidence type="ECO:0000256" key="3">
    <source>
        <dbReference type="ARBA" id="ARBA00023015"/>
    </source>
</evidence>
<sequence length="305" mass="33793">MSSTQCKECRAENLFVVDEKEGNIVCTGCGLVQALRIIDDTSEWRNLTEEDGSKGSDPRRVGMPNNELLVGKGLCTVISGDPSRVGLSMWNQRAILTGIDRTLSTGFHEIDDICHTLNLSDTVAEDAKKTFKIVTTKKTSPCKSHMGLIASCVFLSCRKYGNPIPIKEIASLYSLNKKDIQRSYCMIKQIIPDIVSTQTEIAYVKKIANDLNLPQMLVNKCAVVAQRIKDSGIMEGKNPLSLASVVVYMMSILEGEDAFSFSEISKSSGVTTNTIRNCYKQIYPDRVKLLIGVINDWEIQKLPKL</sequence>
<dbReference type="PANTHER" id="PTHR11618">
    <property type="entry name" value="TRANSCRIPTION INITIATION FACTOR IIB-RELATED"/>
    <property type="match status" value="1"/>
</dbReference>
<dbReference type="PRINTS" id="PR00685">
    <property type="entry name" value="TIFACTORIIB"/>
</dbReference>
<evidence type="ECO:0000313" key="7">
    <source>
        <dbReference type="EMBL" id="CAG9319940.1"/>
    </source>
</evidence>
<dbReference type="GO" id="GO:0005634">
    <property type="term" value="C:nucleus"/>
    <property type="evidence" value="ECO:0007669"/>
    <property type="project" value="TreeGrafter"/>
</dbReference>
<dbReference type="SMART" id="SM00385">
    <property type="entry name" value="CYCLIN"/>
    <property type="match status" value="2"/>
</dbReference>
<dbReference type="SUPFAM" id="SSF57783">
    <property type="entry name" value="Zinc beta-ribbon"/>
    <property type="match status" value="1"/>
</dbReference>
<dbReference type="Pfam" id="PF08271">
    <property type="entry name" value="Zn_Ribbon_TF"/>
    <property type="match status" value="1"/>
</dbReference>
<keyword evidence="3" id="KW-0805">Transcription regulation</keyword>
<evidence type="ECO:0000256" key="1">
    <source>
        <dbReference type="ARBA" id="ARBA00010857"/>
    </source>
</evidence>
<reference evidence="7" key="1">
    <citation type="submission" date="2021-09" db="EMBL/GenBank/DDBJ databases">
        <authorList>
            <consortium name="AG Swart"/>
            <person name="Singh M."/>
            <person name="Singh A."/>
            <person name="Seah K."/>
            <person name="Emmerich C."/>
        </authorList>
    </citation>
    <scope>NUCLEOTIDE SEQUENCE</scope>
    <source>
        <strain evidence="7">ATCC30299</strain>
    </source>
</reference>
<evidence type="ECO:0000313" key="8">
    <source>
        <dbReference type="Proteomes" id="UP001162131"/>
    </source>
</evidence>
<keyword evidence="4" id="KW-0804">Transcription</keyword>
<comment type="similarity">
    <text evidence="1">Belongs to the TFIIB family.</text>
</comment>
<keyword evidence="8" id="KW-1185">Reference proteome</keyword>
<keyword evidence="2" id="KW-0677">Repeat</keyword>
<dbReference type="InterPro" id="IPR000812">
    <property type="entry name" value="TFIIB"/>
</dbReference>
<evidence type="ECO:0000259" key="6">
    <source>
        <dbReference type="SMART" id="SM00385"/>
    </source>
</evidence>
<dbReference type="Gene3D" id="1.10.472.170">
    <property type="match status" value="1"/>
</dbReference>
<dbReference type="Proteomes" id="UP001162131">
    <property type="component" value="Unassembled WGS sequence"/>
</dbReference>
<dbReference type="InterPro" id="IPR013137">
    <property type="entry name" value="Znf_TFIIB"/>
</dbReference>
<dbReference type="EMBL" id="CAJZBQ010000024">
    <property type="protein sequence ID" value="CAG9319940.1"/>
    <property type="molecule type" value="Genomic_DNA"/>
</dbReference>
<protein>
    <recommendedName>
        <fullName evidence="5">General transcription factor TFIIB</fullName>
    </recommendedName>
</protein>
<dbReference type="GO" id="GO:0017025">
    <property type="term" value="F:TBP-class protein binding"/>
    <property type="evidence" value="ECO:0007669"/>
    <property type="project" value="InterPro"/>
</dbReference>
<dbReference type="InterPro" id="IPR013763">
    <property type="entry name" value="Cyclin-like_dom"/>
</dbReference>
<dbReference type="Gene3D" id="1.10.472.10">
    <property type="entry name" value="Cyclin-like"/>
    <property type="match status" value="1"/>
</dbReference>
<accession>A0AAU9IZE2</accession>
<evidence type="ECO:0000256" key="2">
    <source>
        <dbReference type="ARBA" id="ARBA00022737"/>
    </source>
</evidence>
<dbReference type="InterPro" id="IPR013150">
    <property type="entry name" value="TFIIB_cyclin"/>
</dbReference>
<organism evidence="7 8">
    <name type="scientific">Blepharisma stoltei</name>
    <dbReference type="NCBI Taxonomy" id="1481888"/>
    <lineage>
        <taxon>Eukaryota</taxon>
        <taxon>Sar</taxon>
        <taxon>Alveolata</taxon>
        <taxon>Ciliophora</taxon>
        <taxon>Postciliodesmatophora</taxon>
        <taxon>Heterotrichea</taxon>
        <taxon>Heterotrichida</taxon>
        <taxon>Blepharismidae</taxon>
        <taxon>Blepharisma</taxon>
    </lineage>
</organism>
<dbReference type="Pfam" id="PF00382">
    <property type="entry name" value="TFIIB"/>
    <property type="match status" value="2"/>
</dbReference>
<dbReference type="GO" id="GO:0097550">
    <property type="term" value="C:transcription preinitiation complex"/>
    <property type="evidence" value="ECO:0007669"/>
    <property type="project" value="TreeGrafter"/>
</dbReference>
<feature type="domain" description="Cyclin-like" evidence="6">
    <location>
        <begin position="202"/>
        <end position="284"/>
    </location>
</feature>
<name>A0AAU9IZE2_9CILI</name>
<dbReference type="InterPro" id="IPR036915">
    <property type="entry name" value="Cyclin-like_sf"/>
</dbReference>
<evidence type="ECO:0000256" key="5">
    <source>
        <dbReference type="ARBA" id="ARBA00031706"/>
    </source>
</evidence>
<comment type="caution">
    <text evidence="7">The sequence shown here is derived from an EMBL/GenBank/DDBJ whole genome shotgun (WGS) entry which is preliminary data.</text>
</comment>
<dbReference type="SUPFAM" id="SSF47954">
    <property type="entry name" value="Cyclin-like"/>
    <property type="match status" value="2"/>
</dbReference>
<dbReference type="PANTHER" id="PTHR11618:SF13">
    <property type="entry name" value="TRANSCRIPTION INITIATION FACTOR IIB"/>
    <property type="match status" value="1"/>
</dbReference>
<feature type="domain" description="Cyclin-like" evidence="6">
    <location>
        <begin position="108"/>
        <end position="189"/>
    </location>
</feature>
<gene>
    <name evidence="7" type="ORF">BSTOLATCC_MIC25183</name>
</gene>
<evidence type="ECO:0000256" key="4">
    <source>
        <dbReference type="ARBA" id="ARBA00023163"/>
    </source>
</evidence>